<dbReference type="Pfam" id="PF01594">
    <property type="entry name" value="AI-2E_transport"/>
    <property type="match status" value="1"/>
</dbReference>
<keyword evidence="3 6" id="KW-0812">Transmembrane</keyword>
<feature type="transmembrane region" description="Helical" evidence="6">
    <location>
        <begin position="74"/>
        <end position="92"/>
    </location>
</feature>
<evidence type="ECO:0000313" key="8">
    <source>
        <dbReference type="Proteomes" id="UP001596620"/>
    </source>
</evidence>
<sequence>MFQDNKPLNFLFWTVTGIFVFLFVFLLVKLFPVYGAIAAFLWHLLLPFLVSALIAYLLYPVIDKLYERHIPRSLAILLIYILFFGGLGYLGYRVYPAFIQQLNQLQEQLPQLIGMYREFIYNLYDYTAFLPEAVHDKMDELVYEAEAHIENLLTDLVKRFTKVFDMIIVITVIPVIVFYFLKDFATVKRHGKKWIPQKYHAHAGELIRAIDNGLGNYIRGQVIVCLFVALAAYAVFKFWDIPYALLLAIIMGLTNIIPYFGPIIGAAPAVAITATISGKLTLFVLVSIFLIQLIEGNLLSPFIVGRSIQIHPLAIIFALLLGGQVSGVIGMILAVPLLVILKVVMSHFLRERYNN</sequence>
<evidence type="ECO:0000313" key="7">
    <source>
        <dbReference type="EMBL" id="MFC7748012.1"/>
    </source>
</evidence>
<feature type="transmembrane region" description="Helical" evidence="6">
    <location>
        <begin position="314"/>
        <end position="341"/>
    </location>
</feature>
<evidence type="ECO:0000256" key="4">
    <source>
        <dbReference type="ARBA" id="ARBA00022989"/>
    </source>
</evidence>
<keyword evidence="5 6" id="KW-0472">Membrane</keyword>
<proteinExistence type="inferred from homology"/>
<feature type="transmembrane region" description="Helical" evidence="6">
    <location>
        <begin position="217"/>
        <end position="235"/>
    </location>
</feature>
<feature type="transmembrane region" description="Helical" evidence="6">
    <location>
        <begin position="272"/>
        <end position="294"/>
    </location>
</feature>
<comment type="caution">
    <text evidence="7">The sequence shown here is derived from an EMBL/GenBank/DDBJ whole genome shotgun (WGS) entry which is preliminary data.</text>
</comment>
<feature type="transmembrane region" description="Helical" evidence="6">
    <location>
        <begin position="241"/>
        <end position="260"/>
    </location>
</feature>
<comment type="similarity">
    <text evidence="2">Belongs to the autoinducer-2 exporter (AI-2E) (TC 2.A.86) family.</text>
</comment>
<dbReference type="RefSeq" id="WP_382360792.1">
    <property type="nucleotide sequence ID" value="NZ_JBHTGR010000057.1"/>
</dbReference>
<name>A0ABW2UVQ9_9BACI</name>
<dbReference type="PANTHER" id="PTHR21716">
    <property type="entry name" value="TRANSMEMBRANE PROTEIN"/>
    <property type="match status" value="1"/>
</dbReference>
<reference evidence="8" key="1">
    <citation type="journal article" date="2019" name="Int. J. Syst. Evol. Microbiol.">
        <title>The Global Catalogue of Microorganisms (GCM) 10K type strain sequencing project: providing services to taxonomists for standard genome sequencing and annotation.</title>
        <authorList>
            <consortium name="The Broad Institute Genomics Platform"/>
            <consortium name="The Broad Institute Genome Sequencing Center for Infectious Disease"/>
            <person name="Wu L."/>
            <person name="Ma J."/>
        </authorList>
    </citation>
    <scope>NUCLEOTIDE SEQUENCE [LARGE SCALE GENOMIC DNA]</scope>
    <source>
        <strain evidence="8">JCM 30234</strain>
    </source>
</reference>
<dbReference type="PANTHER" id="PTHR21716:SF15">
    <property type="entry name" value="TRANSPORT PROTEIN YRRI-RELATED"/>
    <property type="match status" value="1"/>
</dbReference>
<comment type="subcellular location">
    <subcellularLocation>
        <location evidence="1">Membrane</location>
        <topology evidence="1">Multi-pass membrane protein</topology>
    </subcellularLocation>
</comment>
<evidence type="ECO:0000256" key="3">
    <source>
        <dbReference type="ARBA" id="ARBA00022692"/>
    </source>
</evidence>
<gene>
    <name evidence="7" type="ORF">ACFQU8_12525</name>
</gene>
<feature type="transmembrane region" description="Helical" evidence="6">
    <location>
        <begin position="40"/>
        <end position="62"/>
    </location>
</feature>
<evidence type="ECO:0000256" key="5">
    <source>
        <dbReference type="ARBA" id="ARBA00023136"/>
    </source>
</evidence>
<dbReference type="Proteomes" id="UP001596620">
    <property type="component" value="Unassembled WGS sequence"/>
</dbReference>
<feature type="transmembrane region" description="Helical" evidence="6">
    <location>
        <begin position="163"/>
        <end position="181"/>
    </location>
</feature>
<feature type="transmembrane region" description="Helical" evidence="6">
    <location>
        <begin position="12"/>
        <end position="34"/>
    </location>
</feature>
<keyword evidence="8" id="KW-1185">Reference proteome</keyword>
<evidence type="ECO:0000256" key="6">
    <source>
        <dbReference type="SAM" id="Phobius"/>
    </source>
</evidence>
<organism evidence="7 8">
    <name type="scientific">Lentibacillus kimchii</name>
    <dbReference type="NCBI Taxonomy" id="1542911"/>
    <lineage>
        <taxon>Bacteria</taxon>
        <taxon>Bacillati</taxon>
        <taxon>Bacillota</taxon>
        <taxon>Bacilli</taxon>
        <taxon>Bacillales</taxon>
        <taxon>Bacillaceae</taxon>
        <taxon>Lentibacillus</taxon>
    </lineage>
</organism>
<dbReference type="InterPro" id="IPR002549">
    <property type="entry name" value="AI-2E-like"/>
</dbReference>
<accession>A0ABW2UVQ9</accession>
<dbReference type="EMBL" id="JBHTGR010000057">
    <property type="protein sequence ID" value="MFC7748012.1"/>
    <property type="molecule type" value="Genomic_DNA"/>
</dbReference>
<evidence type="ECO:0000256" key="2">
    <source>
        <dbReference type="ARBA" id="ARBA00009773"/>
    </source>
</evidence>
<protein>
    <submittedName>
        <fullName evidence="7">AI-2E family transporter</fullName>
    </submittedName>
</protein>
<evidence type="ECO:0000256" key="1">
    <source>
        <dbReference type="ARBA" id="ARBA00004141"/>
    </source>
</evidence>
<keyword evidence="4 6" id="KW-1133">Transmembrane helix</keyword>